<evidence type="ECO:0000313" key="2">
    <source>
        <dbReference type="Proteomes" id="UP001595615"/>
    </source>
</evidence>
<keyword evidence="2" id="KW-1185">Reference proteome</keyword>
<reference evidence="2" key="1">
    <citation type="journal article" date="2019" name="Int. J. Syst. Evol. Microbiol.">
        <title>The Global Catalogue of Microorganisms (GCM) 10K type strain sequencing project: providing services to taxonomists for standard genome sequencing and annotation.</title>
        <authorList>
            <consortium name="The Broad Institute Genomics Platform"/>
            <consortium name="The Broad Institute Genome Sequencing Center for Infectious Disease"/>
            <person name="Wu L."/>
            <person name="Ma J."/>
        </authorList>
    </citation>
    <scope>NUCLEOTIDE SEQUENCE [LARGE SCALE GENOMIC DNA]</scope>
    <source>
        <strain evidence="2">KCTC 42644</strain>
    </source>
</reference>
<comment type="caution">
    <text evidence="1">The sequence shown here is derived from an EMBL/GenBank/DDBJ whole genome shotgun (WGS) entry which is preliminary data.</text>
</comment>
<proteinExistence type="predicted"/>
<organism evidence="1 2">
    <name type="scientific">Sphingoaurantiacus capsulatus</name>
    <dbReference type="NCBI Taxonomy" id="1771310"/>
    <lineage>
        <taxon>Bacteria</taxon>
        <taxon>Pseudomonadati</taxon>
        <taxon>Pseudomonadota</taxon>
        <taxon>Alphaproteobacteria</taxon>
        <taxon>Sphingomonadales</taxon>
        <taxon>Sphingosinicellaceae</taxon>
        <taxon>Sphingoaurantiacus</taxon>
    </lineage>
</organism>
<evidence type="ECO:0000313" key="1">
    <source>
        <dbReference type="EMBL" id="MFC3711019.1"/>
    </source>
</evidence>
<gene>
    <name evidence="1" type="ORF">ACFOMD_00460</name>
</gene>
<dbReference type="EMBL" id="JBHRXV010000001">
    <property type="protein sequence ID" value="MFC3711019.1"/>
    <property type="molecule type" value="Genomic_DNA"/>
</dbReference>
<dbReference type="Proteomes" id="UP001595615">
    <property type="component" value="Unassembled WGS sequence"/>
</dbReference>
<protein>
    <submittedName>
        <fullName evidence="1">Uncharacterized protein</fullName>
    </submittedName>
</protein>
<name>A0ABV7X4J5_9SPHN</name>
<dbReference type="RefSeq" id="WP_380855128.1">
    <property type="nucleotide sequence ID" value="NZ_JBHRXV010000001.1"/>
</dbReference>
<sequence>MNRWFAQRLDVEEASRRHDVLFAFLATQELDEQGLAALIEEEVDSRLVPDDLIVLVRQAVFEETKKAFATSPTLQTIEGRFCGRCVITLIGYDADGAETNRIRVLAEGDPSALRLEDVKRPLLTAIFRKHGGFVESTPSYHFENPSKRHTERFIRLSNILVRGTEIAFLAFCTLPFIPAEVRVAYIDTPSLYAVVAAINEQRASLAPDRQPLLADNFGSYRGLESYQFSIGPEAIVLISASSSGGMARRFIDAFGFDKDRVVYLLFLGAPGALRIVCDLSKDSRANPQGYQHEPSGEREGDCRMCRAGSAALPLLGDQFDIPGPRPEPLLIQKSYKQPDLTELMGRLAGEHIFSVGLGTPQGIQPRQFYIDPIALLGAKQFGSRLAYVLSRITPAQLSFVIYLDDRSRPLADKVAAVPGGAPKVIAYNELDQLPHGTSTPLMIVAAVVESGRSLQDVSRDLRNIVPKAPLIYLVGLSKSTGEDRRNALSRTLAQVDAPIPHEFYAVEQLVLPSSTEDHAWEAERRLLSDPAFDSLIPEELRPIVMGRIERLGSAAAPLIDDLFVASRAAHPLKLQQGFVFWPDGLADKSSQADVFFTIASVLQFLRASAEKPGVRAALRDNWFQQTLLAPGNFGRFNDGVIQASLLRAARPCELNYAADPAASREMQRIVRRIVEASDKDRGEAAYEFLLALASGRMHLCANDVTKLLADCPTASAEVRLMIEACRRFAIDADDGVKPN</sequence>
<accession>A0ABV7X4J5</accession>